<dbReference type="PANTHER" id="PTHR19328">
    <property type="entry name" value="HEDGEHOG-INTERACTING PROTEIN"/>
    <property type="match status" value="1"/>
</dbReference>
<dbReference type="InterPro" id="IPR011041">
    <property type="entry name" value="Quinoprot_gluc/sorb_DH_b-prop"/>
</dbReference>
<keyword evidence="4" id="KW-1185">Reference proteome</keyword>
<dbReference type="InterPro" id="IPR012938">
    <property type="entry name" value="Glc/Sorbosone_DH"/>
</dbReference>
<dbReference type="Gene3D" id="2.120.10.30">
    <property type="entry name" value="TolB, C-terminal domain"/>
    <property type="match status" value="1"/>
</dbReference>
<dbReference type="PANTHER" id="PTHR19328:SF75">
    <property type="entry name" value="ALDOSE SUGAR DEHYDROGENASE YLII"/>
    <property type="match status" value="1"/>
</dbReference>
<proteinExistence type="predicted"/>
<dbReference type="EMBL" id="AOJG01000032">
    <property type="protein sequence ID" value="EMA58890.1"/>
    <property type="molecule type" value="Genomic_DNA"/>
</dbReference>
<feature type="compositionally biased region" description="Acidic residues" evidence="1">
    <location>
        <begin position="74"/>
        <end position="97"/>
    </location>
</feature>
<dbReference type="PATRIC" id="fig|1227482.3.peg.2497"/>
<gene>
    <name evidence="3" type="ORF">C469_12353</name>
</gene>
<sequence length="499" mass="54206">MKSDGFGYVYRFVIKDYMLSLTDPIMDSKDSDRPRLIARRRVLRAVGTAGLASALAGCSGDEDDQNEGNSSGDSGEDDGPDESDGGNGDPDGEDETDPTFFEQGPTVGLTEVATGLTSPNGLIPAVDGSDRRFILDQVGIIYVHDADGLRSTPFLDLSDRLVALGEGLPNWIPYDERGLLGMAFHPEFEENGRFYVRYSAPSQDPDTDHREILSEFRVAADGEVADPDSERILLDMPWHREIHQAGTIEFGPDGYLYGALGDGLNPFNAQELDTLMGSIYRIDVDERTDDLPYGIPEDNPLVGEEGRDEMYAWGLRNPWKMAFSGDQLIAGDVGQAMWEEVNVIESGNNYGWPLKEGTHCHDPQLGTSGDGECVDVSERGEPLVDPVLEFPHFDEEGYAVGFAVIGGHIHTGSIGGLSESYLFGIYTSSFSEPAGRLIAATPQASGQWPMQELQVDGGLDIQVLSLGQDGSDSYVLGTRAALSEDPLSQQEGVVYRLTE</sequence>
<feature type="region of interest" description="Disordered" evidence="1">
    <location>
        <begin position="55"/>
        <end position="104"/>
    </location>
</feature>
<organism evidence="3 4">
    <name type="scientific">Halorubrum lipolyticum DSM 21995</name>
    <dbReference type="NCBI Taxonomy" id="1227482"/>
    <lineage>
        <taxon>Archaea</taxon>
        <taxon>Methanobacteriati</taxon>
        <taxon>Methanobacteriota</taxon>
        <taxon>Stenosarchaea group</taxon>
        <taxon>Halobacteria</taxon>
        <taxon>Halobacteriales</taxon>
        <taxon>Haloferacaceae</taxon>
        <taxon>Halorubrum</taxon>
    </lineage>
</organism>
<evidence type="ECO:0000313" key="3">
    <source>
        <dbReference type="EMBL" id="EMA58890.1"/>
    </source>
</evidence>
<comment type="caution">
    <text evidence="3">The sequence shown here is derived from an EMBL/GenBank/DDBJ whole genome shotgun (WGS) entry which is preliminary data.</text>
</comment>
<evidence type="ECO:0000256" key="1">
    <source>
        <dbReference type="SAM" id="MobiDB-lite"/>
    </source>
</evidence>
<dbReference type="AlphaFoldDB" id="M0NQG5"/>
<accession>M0NQG5</accession>
<name>M0NQG5_9EURY</name>
<dbReference type="STRING" id="1227482.C469_12353"/>
<feature type="domain" description="Glucose/Sorbosone dehydrogenase" evidence="2">
    <location>
        <begin position="166"/>
        <end position="360"/>
    </location>
</feature>
<dbReference type="Proteomes" id="UP000011650">
    <property type="component" value="Unassembled WGS sequence"/>
</dbReference>
<evidence type="ECO:0000313" key="4">
    <source>
        <dbReference type="Proteomes" id="UP000011650"/>
    </source>
</evidence>
<dbReference type="RefSeq" id="WP_008006966.1">
    <property type="nucleotide sequence ID" value="NZ_AOJG01000032.1"/>
</dbReference>
<protein>
    <submittedName>
        <fullName evidence="3">Putative PQQ-dependent glucose dehydrogenase</fullName>
    </submittedName>
</protein>
<reference evidence="3 4" key="1">
    <citation type="journal article" date="2014" name="PLoS Genet.">
        <title>Phylogenetically driven sequencing of extremely halophilic archaea reveals strategies for static and dynamic osmo-response.</title>
        <authorList>
            <person name="Becker E.A."/>
            <person name="Seitzer P.M."/>
            <person name="Tritt A."/>
            <person name="Larsen D."/>
            <person name="Krusor M."/>
            <person name="Yao A.I."/>
            <person name="Wu D."/>
            <person name="Madern D."/>
            <person name="Eisen J.A."/>
            <person name="Darling A.E."/>
            <person name="Facciotti M.T."/>
        </authorList>
    </citation>
    <scope>NUCLEOTIDE SEQUENCE [LARGE SCALE GENOMIC DNA]</scope>
    <source>
        <strain evidence="3 4">DSM 21995</strain>
    </source>
</reference>
<dbReference type="InterPro" id="IPR011042">
    <property type="entry name" value="6-blade_b-propeller_TolB-like"/>
</dbReference>
<dbReference type="SUPFAM" id="SSF50952">
    <property type="entry name" value="Soluble quinoprotein glucose dehydrogenase"/>
    <property type="match status" value="1"/>
</dbReference>
<dbReference type="Pfam" id="PF07995">
    <property type="entry name" value="GSDH"/>
    <property type="match status" value="1"/>
</dbReference>
<evidence type="ECO:0000259" key="2">
    <source>
        <dbReference type="Pfam" id="PF07995"/>
    </source>
</evidence>